<dbReference type="PANTHER" id="PTHR44427">
    <property type="entry name" value="CARCINOEMBRYONIC ANTIGEN-RELATED CELL ADHESION MOLECULE 19"/>
    <property type="match status" value="1"/>
</dbReference>
<evidence type="ECO:0000256" key="2">
    <source>
        <dbReference type="ARBA" id="ARBA00023180"/>
    </source>
</evidence>
<dbReference type="AlphaFoldDB" id="A0ABD0X6R3"/>
<keyword evidence="2" id="KW-0325">Glycoprotein</keyword>
<keyword evidence="1" id="KW-0732">Signal</keyword>
<dbReference type="SUPFAM" id="SSF48726">
    <property type="entry name" value="Immunoglobulin"/>
    <property type="match status" value="2"/>
</dbReference>
<evidence type="ECO:0000256" key="1">
    <source>
        <dbReference type="ARBA" id="ARBA00022729"/>
    </source>
</evidence>
<comment type="caution">
    <text evidence="4">The sequence shown here is derived from an EMBL/GenBank/DDBJ whole genome shotgun (WGS) entry which is preliminary data.</text>
</comment>
<proteinExistence type="predicted"/>
<organism evidence="4 5">
    <name type="scientific">Umbra pygmaea</name>
    <name type="common">Eastern mudminnow</name>
    <dbReference type="NCBI Taxonomy" id="75934"/>
    <lineage>
        <taxon>Eukaryota</taxon>
        <taxon>Metazoa</taxon>
        <taxon>Chordata</taxon>
        <taxon>Craniata</taxon>
        <taxon>Vertebrata</taxon>
        <taxon>Euteleostomi</taxon>
        <taxon>Actinopterygii</taxon>
        <taxon>Neopterygii</taxon>
        <taxon>Teleostei</taxon>
        <taxon>Protacanthopterygii</taxon>
        <taxon>Esociformes</taxon>
        <taxon>Umbridae</taxon>
        <taxon>Umbra</taxon>
    </lineage>
</organism>
<dbReference type="PANTHER" id="PTHR44427:SF5">
    <property type="entry name" value="V-SET AND IMMUNOGLOBULIN DOMAIN-CONTAINING PROTEIN 10-LIKE"/>
    <property type="match status" value="1"/>
</dbReference>
<gene>
    <name evidence="4" type="ORF">UPYG_G00214720</name>
</gene>
<reference evidence="4 5" key="1">
    <citation type="submission" date="2024-06" db="EMBL/GenBank/DDBJ databases">
        <authorList>
            <person name="Pan Q."/>
            <person name="Wen M."/>
            <person name="Jouanno E."/>
            <person name="Zahm M."/>
            <person name="Klopp C."/>
            <person name="Cabau C."/>
            <person name="Louis A."/>
            <person name="Berthelot C."/>
            <person name="Parey E."/>
            <person name="Roest Crollius H."/>
            <person name="Montfort J."/>
            <person name="Robinson-Rechavi M."/>
            <person name="Bouchez O."/>
            <person name="Lampietro C."/>
            <person name="Lopez Roques C."/>
            <person name="Donnadieu C."/>
            <person name="Postlethwait J."/>
            <person name="Bobe J."/>
            <person name="Verreycken H."/>
            <person name="Guiguen Y."/>
        </authorList>
    </citation>
    <scope>NUCLEOTIDE SEQUENCE [LARGE SCALE GENOMIC DNA]</scope>
    <source>
        <strain evidence="4">Up_M1</strain>
        <tissue evidence="4">Testis</tissue>
    </source>
</reference>
<keyword evidence="3" id="KW-0472">Membrane</keyword>
<dbReference type="InterPro" id="IPR036179">
    <property type="entry name" value="Ig-like_dom_sf"/>
</dbReference>
<evidence type="ECO:0000313" key="5">
    <source>
        <dbReference type="Proteomes" id="UP001557470"/>
    </source>
</evidence>
<evidence type="ECO:0000313" key="4">
    <source>
        <dbReference type="EMBL" id="KAL0974047.1"/>
    </source>
</evidence>
<evidence type="ECO:0000256" key="3">
    <source>
        <dbReference type="SAM" id="Phobius"/>
    </source>
</evidence>
<dbReference type="InterPro" id="IPR050831">
    <property type="entry name" value="CEA_cell_adhesion"/>
</dbReference>
<dbReference type="Gene3D" id="2.60.40.10">
    <property type="entry name" value="Immunoglobulins"/>
    <property type="match status" value="2"/>
</dbReference>
<keyword evidence="3" id="KW-1133">Transmembrane helix</keyword>
<name>A0ABD0X6R3_UMBPY</name>
<dbReference type="Proteomes" id="UP001557470">
    <property type="component" value="Unassembled WGS sequence"/>
</dbReference>
<keyword evidence="5" id="KW-1185">Reference proteome</keyword>
<protein>
    <submittedName>
        <fullName evidence="4">Uncharacterized protein</fullName>
    </submittedName>
</protein>
<dbReference type="InterPro" id="IPR013783">
    <property type="entry name" value="Ig-like_fold"/>
</dbReference>
<keyword evidence="3" id="KW-0812">Transmembrane</keyword>
<dbReference type="EMBL" id="JAGEUA010000006">
    <property type="protein sequence ID" value="KAL0974047.1"/>
    <property type="molecule type" value="Genomic_DNA"/>
</dbReference>
<sequence length="296" mass="32949">MLSGLSHATEMENICNANQISSQCSATLGGTLDHKLMNNASGYELRLRKNLTQGPEMIFTMKRNKVSTKGPTEGRSEFFINNGTFRLTNAEMADSGQYFLEVYNSKGTSIETRQIQLNIKEVENICIATQISSQCSVTLGGTLNLKLMNNASGYELRLRKNLTQGPEMIFTMKRNKVSTKGPTEGRSEFFINNGTFRLTDAEMADFGQYFLEVYNSNGTSIETRKIQLNFKALSNPGPSLPRVLIMGSAGGVLLLVMLVMLVICCIIRRRTRPGPQMQNLKVLQKEEEEDKNCGNV</sequence>
<feature type="transmembrane region" description="Helical" evidence="3">
    <location>
        <begin position="243"/>
        <end position="267"/>
    </location>
</feature>
<accession>A0ABD0X6R3</accession>